<feature type="active site" evidence="3">
    <location>
        <position position="153"/>
    </location>
</feature>
<dbReference type="InterPro" id="IPR050300">
    <property type="entry name" value="GDXG_lipolytic_enzyme"/>
</dbReference>
<sequence>MPVDDATAAFLAAMAQAGPPVHELDPPTARVATGALQPLYGQGPEPDSVEDVKLAVTGGTIELRVLRPFSPRGVLLYLHGGGWVIGSIEEYDTLGRILAARTGMTTVLAGYRKAPEHPYPTPVEDAWAALAWTDRHRAELASDGAPLVIAGDSAGGNLAAVCALRARDAGGPHLDAQVLVYPATRLDSEYPSYHEPECQLLLNSDSMRWFLDHYIPVERRAERDASPGGAETLAGLPPTVLLTAEFDPLRDEGEEFAARLEAAGVPVRARRFERQMHTFFQMVNILPGSAEGIDYVVDGLDRLFPR</sequence>
<dbReference type="PANTHER" id="PTHR48081">
    <property type="entry name" value="AB HYDROLASE SUPERFAMILY PROTEIN C4A8.06C"/>
    <property type="match status" value="1"/>
</dbReference>
<dbReference type="PANTHER" id="PTHR48081:SF8">
    <property type="entry name" value="ALPHA_BETA HYDROLASE FOLD-3 DOMAIN-CONTAINING PROTEIN-RELATED"/>
    <property type="match status" value="1"/>
</dbReference>
<comment type="caution">
    <text evidence="5">The sequence shown here is derived from an EMBL/GenBank/DDBJ whole genome shotgun (WGS) entry which is preliminary data.</text>
</comment>
<dbReference type="InterPro" id="IPR029058">
    <property type="entry name" value="AB_hydrolase_fold"/>
</dbReference>
<reference evidence="5 6" key="1">
    <citation type="submission" date="2018-05" db="EMBL/GenBank/DDBJ databases">
        <title>Genomic Encyclopedia of Archaeal and Bacterial Type Strains, Phase II (KMG-II): from individual species to whole genera.</title>
        <authorList>
            <person name="Goeker M."/>
        </authorList>
    </citation>
    <scope>NUCLEOTIDE SEQUENCE [LARGE SCALE GENOMIC DNA]</scope>
    <source>
        <strain evidence="5 6">DSM 45184</strain>
    </source>
</reference>
<dbReference type="AlphaFoldDB" id="A0A316EVS0"/>
<dbReference type="Proteomes" id="UP000245697">
    <property type="component" value="Unassembled WGS sequence"/>
</dbReference>
<dbReference type="Gene3D" id="3.40.50.1820">
    <property type="entry name" value="alpha/beta hydrolase"/>
    <property type="match status" value="1"/>
</dbReference>
<dbReference type="SUPFAM" id="SSF53474">
    <property type="entry name" value="alpha/beta-Hydrolases"/>
    <property type="match status" value="1"/>
</dbReference>
<evidence type="ECO:0000256" key="2">
    <source>
        <dbReference type="ARBA" id="ARBA00022801"/>
    </source>
</evidence>
<evidence type="ECO:0000313" key="5">
    <source>
        <dbReference type="EMBL" id="PWK35866.1"/>
    </source>
</evidence>
<name>A0A316EVS0_9ACTN</name>
<dbReference type="OrthoDB" id="3181909at2"/>
<dbReference type="InterPro" id="IPR013094">
    <property type="entry name" value="AB_hydrolase_3"/>
</dbReference>
<comment type="similarity">
    <text evidence="1">Belongs to the 'GDXG' lipolytic enzyme family.</text>
</comment>
<accession>A0A316EVS0</accession>
<keyword evidence="6" id="KW-1185">Reference proteome</keyword>
<dbReference type="GO" id="GO:0016787">
    <property type="term" value="F:hydrolase activity"/>
    <property type="evidence" value="ECO:0007669"/>
    <property type="project" value="UniProtKB-KW"/>
</dbReference>
<organism evidence="5 6">
    <name type="scientific">Actinoplanes xinjiangensis</name>
    <dbReference type="NCBI Taxonomy" id="512350"/>
    <lineage>
        <taxon>Bacteria</taxon>
        <taxon>Bacillati</taxon>
        <taxon>Actinomycetota</taxon>
        <taxon>Actinomycetes</taxon>
        <taxon>Micromonosporales</taxon>
        <taxon>Micromonosporaceae</taxon>
        <taxon>Actinoplanes</taxon>
    </lineage>
</organism>
<evidence type="ECO:0000313" key="6">
    <source>
        <dbReference type="Proteomes" id="UP000245697"/>
    </source>
</evidence>
<keyword evidence="2" id="KW-0378">Hydrolase</keyword>
<proteinExistence type="inferred from homology"/>
<dbReference type="PROSITE" id="PS01174">
    <property type="entry name" value="LIPASE_GDXG_SER"/>
    <property type="match status" value="1"/>
</dbReference>
<dbReference type="Pfam" id="PF07859">
    <property type="entry name" value="Abhydrolase_3"/>
    <property type="match status" value="1"/>
</dbReference>
<evidence type="ECO:0000256" key="3">
    <source>
        <dbReference type="PROSITE-ProRule" id="PRU10038"/>
    </source>
</evidence>
<feature type="domain" description="Alpha/beta hydrolase fold-3" evidence="4">
    <location>
        <begin position="75"/>
        <end position="280"/>
    </location>
</feature>
<dbReference type="RefSeq" id="WP_109601412.1">
    <property type="nucleotide sequence ID" value="NZ_BONA01000078.1"/>
</dbReference>
<dbReference type="EMBL" id="QGGR01000025">
    <property type="protein sequence ID" value="PWK35866.1"/>
    <property type="molecule type" value="Genomic_DNA"/>
</dbReference>
<dbReference type="InterPro" id="IPR033140">
    <property type="entry name" value="Lipase_GDXG_put_SER_AS"/>
</dbReference>
<evidence type="ECO:0000256" key="1">
    <source>
        <dbReference type="ARBA" id="ARBA00010515"/>
    </source>
</evidence>
<protein>
    <submittedName>
        <fullName evidence="5">Acetyl esterase</fullName>
    </submittedName>
</protein>
<evidence type="ECO:0000259" key="4">
    <source>
        <dbReference type="Pfam" id="PF07859"/>
    </source>
</evidence>
<gene>
    <name evidence="5" type="ORF">BC793_12567</name>
</gene>